<dbReference type="Gene3D" id="3.30.1390.10">
    <property type="match status" value="1"/>
</dbReference>
<organism evidence="2 3">
    <name type="scientific">Bacterioplanes sanyensis</name>
    <dbReference type="NCBI Taxonomy" id="1249553"/>
    <lineage>
        <taxon>Bacteria</taxon>
        <taxon>Pseudomonadati</taxon>
        <taxon>Pseudomonadota</taxon>
        <taxon>Gammaproteobacteria</taxon>
        <taxon>Oceanospirillales</taxon>
        <taxon>Oceanospirillaceae</taxon>
        <taxon>Bacterioplanes</taxon>
    </lineage>
</organism>
<evidence type="ECO:0000313" key="3">
    <source>
        <dbReference type="Proteomes" id="UP000202440"/>
    </source>
</evidence>
<dbReference type="Proteomes" id="UP000202440">
    <property type="component" value="Chromosome"/>
</dbReference>
<feature type="transmembrane region" description="Helical" evidence="1">
    <location>
        <begin position="60"/>
        <end position="78"/>
    </location>
</feature>
<keyword evidence="1" id="KW-1133">Transmembrane helix</keyword>
<proteinExistence type="predicted"/>
<dbReference type="KEGG" id="bsan:CHH28_04230"/>
<keyword evidence="1" id="KW-0812">Transmembrane</keyword>
<name>A0A222FH34_9GAMM</name>
<evidence type="ECO:0000313" key="2">
    <source>
        <dbReference type="EMBL" id="ASP37932.1"/>
    </source>
</evidence>
<dbReference type="OrthoDB" id="8857528at2"/>
<dbReference type="AlphaFoldDB" id="A0A222FH34"/>
<sequence>MKITEPDVLTAIESGKKVTAIKLLRQSRGIDLAQAKQLIDEHCGDITPANRSVDGKPPSAGSPLLLAIGLLFVGYFLYQLILA</sequence>
<gene>
    <name evidence="2" type="ORF">CHH28_04230</name>
</gene>
<evidence type="ECO:0008006" key="4">
    <source>
        <dbReference type="Google" id="ProtNLM"/>
    </source>
</evidence>
<accession>A0A222FH34</accession>
<reference evidence="2 3" key="1">
    <citation type="submission" date="2017-07" db="EMBL/GenBank/DDBJ databases">
        <title>Annotated genome sequence of Bacterioplanes sanyensis isolated from Red Sea.</title>
        <authorList>
            <person name="Rehman Z.U."/>
        </authorList>
    </citation>
    <scope>NUCLEOTIDE SEQUENCE [LARGE SCALE GENOMIC DNA]</scope>
    <source>
        <strain evidence="2 3">NV9</strain>
    </source>
</reference>
<protein>
    <recommendedName>
        <fullName evidence="4">Ribosomal protein L7/L12 C-terminal domain-containing protein</fullName>
    </recommendedName>
</protein>
<dbReference type="RefSeq" id="WP_094059133.1">
    <property type="nucleotide sequence ID" value="NZ_CP022530.1"/>
</dbReference>
<dbReference type="EMBL" id="CP022530">
    <property type="protein sequence ID" value="ASP37932.1"/>
    <property type="molecule type" value="Genomic_DNA"/>
</dbReference>
<keyword evidence="1" id="KW-0472">Membrane</keyword>
<evidence type="ECO:0000256" key="1">
    <source>
        <dbReference type="SAM" id="Phobius"/>
    </source>
</evidence>
<keyword evidence="3" id="KW-1185">Reference proteome</keyword>
<dbReference type="InterPro" id="IPR014719">
    <property type="entry name" value="Ribosomal_bL12_C/ClpS-like"/>
</dbReference>